<feature type="compositionally biased region" description="Polar residues" evidence="1">
    <location>
        <begin position="62"/>
        <end position="81"/>
    </location>
</feature>
<dbReference type="Proteomes" id="UP000266841">
    <property type="component" value="Unassembled WGS sequence"/>
</dbReference>
<accession>K0T5Q2</accession>
<keyword evidence="3" id="KW-1185">Reference proteome</keyword>
<organism evidence="2 3">
    <name type="scientific">Thalassiosira oceanica</name>
    <name type="common">Marine diatom</name>
    <dbReference type="NCBI Taxonomy" id="159749"/>
    <lineage>
        <taxon>Eukaryota</taxon>
        <taxon>Sar</taxon>
        <taxon>Stramenopiles</taxon>
        <taxon>Ochrophyta</taxon>
        <taxon>Bacillariophyta</taxon>
        <taxon>Coscinodiscophyceae</taxon>
        <taxon>Thalassiosirophycidae</taxon>
        <taxon>Thalassiosirales</taxon>
        <taxon>Thalassiosiraceae</taxon>
        <taxon>Thalassiosira</taxon>
    </lineage>
</organism>
<protein>
    <submittedName>
        <fullName evidence="2">Uncharacterized protein</fullName>
    </submittedName>
</protein>
<proteinExistence type="predicted"/>
<feature type="compositionally biased region" description="Acidic residues" evidence="1">
    <location>
        <begin position="86"/>
        <end position="98"/>
    </location>
</feature>
<evidence type="ECO:0000313" key="3">
    <source>
        <dbReference type="Proteomes" id="UP000266841"/>
    </source>
</evidence>
<sequence>NLSPLDLSPRLLCGHLGVVEGFKAFRNHDDGEDVEEAPYARSLGVGIMAPQDTEGNKEPAGSSMNTDSSATEDINQMTKMSVKTEEDFDDEKESDEPPAEIPGSTHAFLFTTQVGSYGLQEDFLGIPVNVTWEVRNPHRAVYAASHIQASTESRVPRD</sequence>
<dbReference type="AlphaFoldDB" id="K0T5Q2"/>
<feature type="region of interest" description="Disordered" evidence="1">
    <location>
        <begin position="49"/>
        <end position="105"/>
    </location>
</feature>
<dbReference type="EMBL" id="AGNL01011047">
    <property type="protein sequence ID" value="EJK68631.1"/>
    <property type="molecule type" value="Genomic_DNA"/>
</dbReference>
<evidence type="ECO:0000313" key="2">
    <source>
        <dbReference type="EMBL" id="EJK68631.1"/>
    </source>
</evidence>
<comment type="caution">
    <text evidence="2">The sequence shown here is derived from an EMBL/GenBank/DDBJ whole genome shotgun (WGS) entry which is preliminary data.</text>
</comment>
<feature type="non-terminal residue" evidence="2">
    <location>
        <position position="1"/>
    </location>
</feature>
<name>K0T5Q2_THAOC</name>
<reference evidence="2 3" key="1">
    <citation type="journal article" date="2012" name="Genome Biol.">
        <title>Genome and low-iron response of an oceanic diatom adapted to chronic iron limitation.</title>
        <authorList>
            <person name="Lommer M."/>
            <person name="Specht M."/>
            <person name="Roy A.S."/>
            <person name="Kraemer L."/>
            <person name="Andreson R."/>
            <person name="Gutowska M.A."/>
            <person name="Wolf J."/>
            <person name="Bergner S.V."/>
            <person name="Schilhabel M.B."/>
            <person name="Klostermeier U.C."/>
            <person name="Beiko R.G."/>
            <person name="Rosenstiel P."/>
            <person name="Hippler M."/>
            <person name="Laroche J."/>
        </authorList>
    </citation>
    <scope>NUCLEOTIDE SEQUENCE [LARGE SCALE GENOMIC DNA]</scope>
    <source>
        <strain evidence="2 3">CCMP1005</strain>
    </source>
</reference>
<gene>
    <name evidence="2" type="ORF">THAOC_10170</name>
</gene>
<evidence type="ECO:0000256" key="1">
    <source>
        <dbReference type="SAM" id="MobiDB-lite"/>
    </source>
</evidence>